<dbReference type="Pfam" id="PF24626">
    <property type="entry name" value="SH3_Tf2-1"/>
    <property type="match status" value="1"/>
</dbReference>
<sequence>MSSFEALYGLRCRTPVCWNEVLDKKIYGSELVGKSVERIKLTQQHLKTAPDRQKKYADRHQIDLSFEVGDKVFLRISPWKDVSRFGKKEKLSPRYIGPYEIIAKVGSVAYRVALPSKLQRIHNVSMYFVFESLFLMNPTFSSLDRLNLENALRMKRT</sequence>
<feature type="domain" description="Tf2-1-like SH3-like" evidence="1">
    <location>
        <begin position="69"/>
        <end position="124"/>
    </location>
</feature>
<evidence type="ECO:0000313" key="3">
    <source>
        <dbReference type="Proteomes" id="UP001454036"/>
    </source>
</evidence>
<dbReference type="PANTHER" id="PTHR46148:SF57">
    <property type="entry name" value="OS12G0499874 PROTEIN"/>
    <property type="match status" value="1"/>
</dbReference>
<protein>
    <recommendedName>
        <fullName evidence="1">Tf2-1-like SH3-like domain-containing protein</fullName>
    </recommendedName>
</protein>
<proteinExistence type="predicted"/>
<evidence type="ECO:0000313" key="2">
    <source>
        <dbReference type="EMBL" id="GAA0175629.1"/>
    </source>
</evidence>
<evidence type="ECO:0000259" key="1">
    <source>
        <dbReference type="Pfam" id="PF24626"/>
    </source>
</evidence>
<dbReference type="AlphaFoldDB" id="A0AAV3RIF5"/>
<name>A0AAV3RIF5_LITER</name>
<organism evidence="2 3">
    <name type="scientific">Lithospermum erythrorhizon</name>
    <name type="common">Purple gromwell</name>
    <name type="synonym">Lithospermum officinale var. erythrorhizon</name>
    <dbReference type="NCBI Taxonomy" id="34254"/>
    <lineage>
        <taxon>Eukaryota</taxon>
        <taxon>Viridiplantae</taxon>
        <taxon>Streptophyta</taxon>
        <taxon>Embryophyta</taxon>
        <taxon>Tracheophyta</taxon>
        <taxon>Spermatophyta</taxon>
        <taxon>Magnoliopsida</taxon>
        <taxon>eudicotyledons</taxon>
        <taxon>Gunneridae</taxon>
        <taxon>Pentapetalae</taxon>
        <taxon>asterids</taxon>
        <taxon>lamiids</taxon>
        <taxon>Boraginales</taxon>
        <taxon>Boraginaceae</taxon>
        <taxon>Boraginoideae</taxon>
        <taxon>Lithospermeae</taxon>
        <taxon>Lithospermum</taxon>
    </lineage>
</organism>
<comment type="caution">
    <text evidence="2">The sequence shown here is derived from an EMBL/GenBank/DDBJ whole genome shotgun (WGS) entry which is preliminary data.</text>
</comment>
<accession>A0AAV3RIF5</accession>
<dbReference type="EMBL" id="BAABME010009689">
    <property type="protein sequence ID" value="GAA0175629.1"/>
    <property type="molecule type" value="Genomic_DNA"/>
</dbReference>
<dbReference type="InterPro" id="IPR056924">
    <property type="entry name" value="SH3_Tf2-1"/>
</dbReference>
<keyword evidence="3" id="KW-1185">Reference proteome</keyword>
<reference evidence="2 3" key="1">
    <citation type="submission" date="2024-01" db="EMBL/GenBank/DDBJ databases">
        <title>The complete chloroplast genome sequence of Lithospermum erythrorhizon: insights into the phylogenetic relationship among Boraginaceae species and the maternal lineages of purple gromwells.</title>
        <authorList>
            <person name="Okada T."/>
            <person name="Watanabe K."/>
        </authorList>
    </citation>
    <scope>NUCLEOTIDE SEQUENCE [LARGE SCALE GENOMIC DNA]</scope>
</reference>
<dbReference type="Proteomes" id="UP001454036">
    <property type="component" value="Unassembled WGS sequence"/>
</dbReference>
<gene>
    <name evidence="2" type="ORF">LIER_28765</name>
</gene>
<dbReference type="PANTHER" id="PTHR46148">
    <property type="entry name" value="CHROMO DOMAIN-CONTAINING PROTEIN"/>
    <property type="match status" value="1"/>
</dbReference>